<evidence type="ECO:0000256" key="3">
    <source>
        <dbReference type="ARBA" id="ARBA00023315"/>
    </source>
</evidence>
<accession>A0A2U2RKX2</accession>
<organism evidence="7 8">
    <name type="scientific">Brachybacterium endophyticum</name>
    <dbReference type="NCBI Taxonomy" id="2182385"/>
    <lineage>
        <taxon>Bacteria</taxon>
        <taxon>Bacillati</taxon>
        <taxon>Actinomycetota</taxon>
        <taxon>Actinomycetes</taxon>
        <taxon>Micrococcales</taxon>
        <taxon>Dermabacteraceae</taxon>
        <taxon>Brachybacterium</taxon>
    </lineage>
</organism>
<dbReference type="GO" id="GO:0010125">
    <property type="term" value="P:mycothiol biosynthetic process"/>
    <property type="evidence" value="ECO:0007669"/>
    <property type="project" value="UniProtKB-UniRule"/>
</dbReference>
<evidence type="ECO:0000256" key="4">
    <source>
        <dbReference type="HAMAP-Rule" id="MF_01698"/>
    </source>
</evidence>
<dbReference type="NCBIfam" id="TIGR03448">
    <property type="entry name" value="mycothiol_MshD"/>
    <property type="match status" value="1"/>
</dbReference>
<feature type="binding site" evidence="4">
    <location>
        <position position="33"/>
    </location>
    <ligand>
        <name>1D-myo-inositol 2-(L-cysteinylamino)-2-deoxy-alpha-D-glucopyranoside</name>
        <dbReference type="ChEBI" id="CHEBI:58887"/>
    </ligand>
</feature>
<dbReference type="OrthoDB" id="9761456at2"/>
<dbReference type="CDD" id="cd04301">
    <property type="entry name" value="NAT_SF"/>
    <property type="match status" value="2"/>
</dbReference>
<dbReference type="AlphaFoldDB" id="A0A2U2RKX2"/>
<keyword evidence="8" id="KW-1185">Reference proteome</keyword>
<evidence type="ECO:0000256" key="1">
    <source>
        <dbReference type="ARBA" id="ARBA00022679"/>
    </source>
</evidence>
<evidence type="ECO:0000313" key="8">
    <source>
        <dbReference type="Proteomes" id="UP000245590"/>
    </source>
</evidence>
<comment type="caution">
    <text evidence="4">Lacks conserved residue(s) required for the propagation of feature annotation.</text>
</comment>
<proteinExistence type="inferred from homology"/>
<dbReference type="Proteomes" id="UP000245590">
    <property type="component" value="Unassembled WGS sequence"/>
</dbReference>
<dbReference type="EMBL" id="QFKX01000002">
    <property type="protein sequence ID" value="PWH06528.1"/>
    <property type="molecule type" value="Genomic_DNA"/>
</dbReference>
<dbReference type="Pfam" id="PF00583">
    <property type="entry name" value="Acetyltransf_1"/>
    <property type="match status" value="1"/>
</dbReference>
<evidence type="ECO:0000313" key="7">
    <source>
        <dbReference type="EMBL" id="PWH06528.1"/>
    </source>
</evidence>
<dbReference type="PROSITE" id="PS51186">
    <property type="entry name" value="GNAT"/>
    <property type="match status" value="1"/>
</dbReference>
<dbReference type="EC" id="2.3.1.189" evidence="4"/>
<dbReference type="Gene3D" id="3.40.630.30">
    <property type="match status" value="1"/>
</dbReference>
<dbReference type="GO" id="GO:0035447">
    <property type="term" value="F:mycothiol synthase activity"/>
    <property type="evidence" value="ECO:0007669"/>
    <property type="project" value="UniProtKB-UniRule"/>
</dbReference>
<dbReference type="SUPFAM" id="SSF55729">
    <property type="entry name" value="Acyl-CoA N-acyltransferases (Nat)"/>
    <property type="match status" value="1"/>
</dbReference>
<keyword evidence="2 4" id="KW-0677">Repeat</keyword>
<sequence>MIVTDELPPELIPAVDLLLERSRAHDGAAALDEAARFALHGESSEGALHLLLTEDGENSRASARVLGYVSVLTDGTTQGTVDPDRRRRGLGAELLAEALSRRPDAGVWAHGALEDSVRFLRAHGLEAVRELLTMSRPLGEGAPAVPVREPRDERIELSTFDPERDADAWVRVNARAFADHPEQGRLTRADLEARMAEPWFDAEDFHVARREGDLVGFVWIKRERSGSSDGDTAADTDASEGGDTQDEVYAVGTDPSAAGQGIAGALLTTALGSLQARGAREVTLYVEGDNASALALYEHLGFVISGRDLQFCTAA</sequence>
<feature type="binding site" evidence="4">
    <location>
        <position position="247"/>
    </location>
    <ligand>
        <name>1D-myo-inositol 2-(L-cysteinylamino)-2-deoxy-alpha-D-glucopyranoside</name>
        <dbReference type="ChEBI" id="CHEBI:58887"/>
    </ligand>
</feature>
<dbReference type="PANTHER" id="PTHR43617">
    <property type="entry name" value="L-AMINO ACID N-ACETYLTRANSFERASE"/>
    <property type="match status" value="1"/>
</dbReference>
<comment type="subunit">
    <text evidence="4">Monomer.</text>
</comment>
<feature type="binding site" evidence="4">
    <location>
        <position position="285"/>
    </location>
    <ligand>
        <name>1D-myo-inositol 2-(L-cysteinylamino)-2-deoxy-alpha-D-glucopyranoside</name>
        <dbReference type="ChEBI" id="CHEBI:58887"/>
    </ligand>
</feature>
<feature type="binding site" evidence="4">
    <location>
        <begin position="251"/>
        <end position="253"/>
    </location>
    <ligand>
        <name>acetyl-CoA</name>
        <dbReference type="ChEBI" id="CHEBI:57288"/>
        <label>2</label>
    </ligand>
</feature>
<feature type="binding site" evidence="4">
    <location>
        <position position="182"/>
    </location>
    <ligand>
        <name>1D-myo-inositol 2-(L-cysteinylamino)-2-deoxy-alpha-D-glucopyranoside</name>
        <dbReference type="ChEBI" id="CHEBI:58887"/>
    </ligand>
</feature>
<evidence type="ECO:0000256" key="2">
    <source>
        <dbReference type="ARBA" id="ARBA00022737"/>
    </source>
</evidence>
<comment type="similarity">
    <text evidence="4">Belongs to the acetyltransferase family. MshD subfamily.</text>
</comment>
<dbReference type="InterPro" id="IPR016181">
    <property type="entry name" value="Acyl_CoA_acyltransferase"/>
</dbReference>
<dbReference type="InterPro" id="IPR017813">
    <property type="entry name" value="Mycothiol_AcTrfase"/>
</dbReference>
<comment type="caution">
    <text evidence="7">The sequence shown here is derived from an EMBL/GenBank/DDBJ whole genome shotgun (WGS) entry which is preliminary data.</text>
</comment>
<evidence type="ECO:0000256" key="5">
    <source>
        <dbReference type="SAM" id="MobiDB-lite"/>
    </source>
</evidence>
<dbReference type="InterPro" id="IPR050276">
    <property type="entry name" value="MshD_Acetyltransferase"/>
</dbReference>
<feature type="region of interest" description="Disordered" evidence="5">
    <location>
        <begin position="225"/>
        <end position="251"/>
    </location>
</feature>
<keyword evidence="1 4" id="KW-0808">Transferase</keyword>
<dbReference type="PANTHER" id="PTHR43617:SF20">
    <property type="entry name" value="N-ALPHA-ACETYLTRANSFERASE RIMI"/>
    <property type="match status" value="1"/>
</dbReference>
<feature type="compositionally biased region" description="Acidic residues" evidence="5">
    <location>
        <begin position="232"/>
        <end position="246"/>
    </location>
</feature>
<dbReference type="RefSeq" id="WP_109275121.1">
    <property type="nucleotide sequence ID" value="NZ_QFKX01000002.1"/>
</dbReference>
<dbReference type="HAMAP" id="MF_01698">
    <property type="entry name" value="MshD"/>
    <property type="match status" value="1"/>
</dbReference>
<comment type="catalytic activity">
    <reaction evidence="4">
        <text>1D-myo-inositol 2-(L-cysteinylamino)-2-deoxy-alpha-D-glucopyranoside + acetyl-CoA = mycothiol + CoA + H(+)</text>
        <dbReference type="Rhea" id="RHEA:26172"/>
        <dbReference type="ChEBI" id="CHEBI:15378"/>
        <dbReference type="ChEBI" id="CHEBI:16768"/>
        <dbReference type="ChEBI" id="CHEBI:57287"/>
        <dbReference type="ChEBI" id="CHEBI:57288"/>
        <dbReference type="ChEBI" id="CHEBI:58887"/>
        <dbReference type="EC" id="2.3.1.189"/>
    </reaction>
</comment>
<name>A0A2U2RKX2_9MICO</name>
<feature type="binding site" evidence="4">
    <location>
        <position position="221"/>
    </location>
    <ligand>
        <name>1D-myo-inositol 2-(L-cysteinylamino)-2-deoxy-alpha-D-glucopyranoside</name>
        <dbReference type="ChEBI" id="CHEBI:58887"/>
    </ligand>
</feature>
<feature type="domain" description="N-acetyltransferase" evidence="6">
    <location>
        <begin position="155"/>
        <end position="315"/>
    </location>
</feature>
<protein>
    <recommendedName>
        <fullName evidence="4">Mycothiol acetyltransferase</fullName>
        <shortName evidence="4">MSH acetyltransferase</shortName>
        <ecNumber evidence="4">2.3.1.189</ecNumber>
    </recommendedName>
    <alternativeName>
        <fullName evidence="4">Mycothiol synthase</fullName>
    </alternativeName>
</protein>
<comment type="function">
    <text evidence="4">Catalyzes the transfer of acetyl from acetyl-CoA to desacetylmycothiol (Cys-GlcN-Ins) to form mycothiol.</text>
</comment>
<gene>
    <name evidence="4 7" type="primary">mshD</name>
    <name evidence="7" type="ORF">DEO23_06090</name>
</gene>
<dbReference type="GO" id="GO:0008999">
    <property type="term" value="F:protein-N-terminal-alanine acetyltransferase activity"/>
    <property type="evidence" value="ECO:0007669"/>
    <property type="project" value="TreeGrafter"/>
</dbReference>
<reference evidence="7 8" key="1">
    <citation type="submission" date="2018-05" db="EMBL/GenBank/DDBJ databases">
        <title>Brachybacterium sp. M1HQ-2T, whole genome shotgun sequence.</title>
        <authorList>
            <person name="Tuo L."/>
        </authorList>
    </citation>
    <scope>NUCLEOTIDE SEQUENCE [LARGE SCALE GENOMIC DNA]</scope>
    <source>
        <strain evidence="7 8">M1HQ-2</strain>
    </source>
</reference>
<keyword evidence="3 4" id="KW-0012">Acyltransferase</keyword>
<evidence type="ECO:0000259" key="6">
    <source>
        <dbReference type="PROSITE" id="PS51186"/>
    </source>
</evidence>
<dbReference type="InterPro" id="IPR000182">
    <property type="entry name" value="GNAT_dom"/>
</dbReference>